<dbReference type="Gene3D" id="2.100.10.30">
    <property type="entry name" value="Jacalin-like lectin domain"/>
    <property type="match status" value="1"/>
</dbReference>
<accession>A0ABN7S6X7</accession>
<dbReference type="SMART" id="SM00915">
    <property type="entry name" value="Jacalin"/>
    <property type="match status" value="1"/>
</dbReference>
<dbReference type="Proteomes" id="UP001158576">
    <property type="component" value="Chromosome XSR"/>
</dbReference>
<feature type="domain" description="Jacalin-type lectin" evidence="1">
    <location>
        <begin position="13"/>
        <end position="164"/>
    </location>
</feature>
<dbReference type="SUPFAM" id="SSF51101">
    <property type="entry name" value="Mannose-binding lectins"/>
    <property type="match status" value="1"/>
</dbReference>
<dbReference type="Pfam" id="PF01419">
    <property type="entry name" value="Jacalin"/>
    <property type="match status" value="1"/>
</dbReference>
<proteinExistence type="predicted"/>
<gene>
    <name evidence="2" type="ORF">OKIOD_LOCUS4853</name>
</gene>
<evidence type="ECO:0000313" key="3">
    <source>
        <dbReference type="Proteomes" id="UP001158576"/>
    </source>
</evidence>
<sequence length="308" mass="35075">MEETIDERTFGHLRKSQFVGNDNGSKWSDVQYKGRPIRRITLWCGAFLDAVKVDYDIKLGIGSQKHGTGRDHQRQNVHIHQGDHVQQVTGKTCDFYGQVILTEVRIHTEQGRVYGPFGNYDEPERELTPFAVGGPHCRLQYLDGKCERNDKEEWITQLGFNWEFLLEDESYYTGMSTFSSRAPSSFQMDLLGDNTTKKGLYQCISTTSVGNLSHSEESSLNQSDPKMLAEMLLKQIRCEGQQIRQDIERHKQNYLSISNNPQSSPLKADLNSKAPICKLCLQVDGAKVALICQGCQFSIFTIFINFKM</sequence>
<evidence type="ECO:0000313" key="2">
    <source>
        <dbReference type="EMBL" id="CAG5094152.1"/>
    </source>
</evidence>
<keyword evidence="3" id="KW-1185">Reference proteome</keyword>
<reference evidence="2 3" key="1">
    <citation type="submission" date="2021-04" db="EMBL/GenBank/DDBJ databases">
        <authorList>
            <person name="Bliznina A."/>
        </authorList>
    </citation>
    <scope>NUCLEOTIDE SEQUENCE [LARGE SCALE GENOMIC DNA]</scope>
</reference>
<dbReference type="EMBL" id="OU015569">
    <property type="protein sequence ID" value="CAG5094152.1"/>
    <property type="molecule type" value="Genomic_DNA"/>
</dbReference>
<evidence type="ECO:0000259" key="1">
    <source>
        <dbReference type="PROSITE" id="PS51752"/>
    </source>
</evidence>
<dbReference type="InterPro" id="IPR036404">
    <property type="entry name" value="Jacalin-like_lectin_dom_sf"/>
</dbReference>
<organism evidence="2 3">
    <name type="scientific">Oikopleura dioica</name>
    <name type="common">Tunicate</name>
    <dbReference type="NCBI Taxonomy" id="34765"/>
    <lineage>
        <taxon>Eukaryota</taxon>
        <taxon>Metazoa</taxon>
        <taxon>Chordata</taxon>
        <taxon>Tunicata</taxon>
        <taxon>Appendicularia</taxon>
        <taxon>Copelata</taxon>
        <taxon>Oikopleuridae</taxon>
        <taxon>Oikopleura</taxon>
    </lineage>
</organism>
<protein>
    <submittedName>
        <fullName evidence="2">Oidioi.mRNA.OKI2018_I69.XSR.g13295.t1.cds</fullName>
    </submittedName>
</protein>
<dbReference type="InterPro" id="IPR001229">
    <property type="entry name" value="Jacalin-like_lectin_dom"/>
</dbReference>
<name>A0ABN7S6X7_OIKDI</name>
<dbReference type="PROSITE" id="PS51752">
    <property type="entry name" value="JACALIN_LECTIN"/>
    <property type="match status" value="1"/>
</dbReference>